<proteinExistence type="predicted"/>
<feature type="non-terminal residue" evidence="1">
    <location>
        <position position="1"/>
    </location>
</feature>
<protein>
    <submittedName>
        <fullName evidence="1">Uncharacterized protein</fullName>
    </submittedName>
</protein>
<reference evidence="1" key="1">
    <citation type="submission" date="2022-04" db="EMBL/GenBank/DDBJ databases">
        <title>Jade perch genome.</title>
        <authorList>
            <person name="Chao B."/>
        </authorList>
    </citation>
    <scope>NUCLEOTIDE SEQUENCE</scope>
    <source>
        <strain evidence="1">CB-2022</strain>
    </source>
</reference>
<keyword evidence="2" id="KW-1185">Reference proteome</keyword>
<dbReference type="Proteomes" id="UP000831701">
    <property type="component" value="Chromosome 20"/>
</dbReference>
<evidence type="ECO:0000313" key="1">
    <source>
        <dbReference type="EMBL" id="KAI3356080.1"/>
    </source>
</evidence>
<sequence length="560" mass="59378">APCWIRIMDSDTSRVSSRPSSPEVDDIFMSALKKSVHGFSGAVSSTQSDSPSDLPSLRGLSASDEDSLLRLASKKDRKLLSENELQTIRLKINSRERKRMHDLNVAMDGLREVMPYAHGPSVRKLSKIATLLLARNYILMLSNSLEEMKRLVSEIYGSSGHHGGFHPSACGTMTHAGPLPGHPAASHASHPAVHHPLLPPAAVSTASLSAPGISAVTSVRPHHGLLKAPAAGAGPLGSSFQHWGVGTGMPCPCSMCQVPPPHVSSMSTVTMPRLASDSKIDTVTVDTPITALSYSEDQHTSEETMNVLSNPVIRAQEQSLPLCGPGSVQDLPHCPPGFNLSSRLNPAPMLGLQSGQRSSKPQRELSPEEQQELRRKINSRERKRMQDLNIAMDALREVMVPYASSPSSASSSQSHQPGAPPGRRLSKISTLVLARNYILLLGSSLQEMRRLLGEVSVGMGVNTGPVPRLLLAGGWPLISGPSQLLLTQESLLTSAASSSSSSTSSSSGAKCSLLSPGPMEASLAPVQWSSAGATGGPLCPCGVCRLPRFSHSTPAPRFPK</sequence>
<name>A0ACB8VKR9_9TELE</name>
<organism evidence="1 2">
    <name type="scientific">Scortum barcoo</name>
    <name type="common">barcoo grunter</name>
    <dbReference type="NCBI Taxonomy" id="214431"/>
    <lineage>
        <taxon>Eukaryota</taxon>
        <taxon>Metazoa</taxon>
        <taxon>Chordata</taxon>
        <taxon>Craniata</taxon>
        <taxon>Vertebrata</taxon>
        <taxon>Euteleostomi</taxon>
        <taxon>Actinopterygii</taxon>
        <taxon>Neopterygii</taxon>
        <taxon>Teleostei</taxon>
        <taxon>Neoteleostei</taxon>
        <taxon>Acanthomorphata</taxon>
        <taxon>Eupercaria</taxon>
        <taxon>Centrarchiformes</taxon>
        <taxon>Terapontoidei</taxon>
        <taxon>Terapontidae</taxon>
        <taxon>Scortum</taxon>
    </lineage>
</organism>
<dbReference type="EMBL" id="CM041550">
    <property type="protein sequence ID" value="KAI3356080.1"/>
    <property type="molecule type" value="Genomic_DNA"/>
</dbReference>
<comment type="caution">
    <text evidence="1">The sequence shown here is derived from an EMBL/GenBank/DDBJ whole genome shotgun (WGS) entry which is preliminary data.</text>
</comment>
<gene>
    <name evidence="1" type="ORF">L3Q82_017347</name>
</gene>
<evidence type="ECO:0000313" key="2">
    <source>
        <dbReference type="Proteomes" id="UP000831701"/>
    </source>
</evidence>
<accession>A0ACB8VKR9</accession>